<organism evidence="1 2">
    <name type="scientific">Acer negundo</name>
    <name type="common">Box elder</name>
    <dbReference type="NCBI Taxonomy" id="4023"/>
    <lineage>
        <taxon>Eukaryota</taxon>
        <taxon>Viridiplantae</taxon>
        <taxon>Streptophyta</taxon>
        <taxon>Embryophyta</taxon>
        <taxon>Tracheophyta</taxon>
        <taxon>Spermatophyta</taxon>
        <taxon>Magnoliopsida</taxon>
        <taxon>eudicotyledons</taxon>
        <taxon>Gunneridae</taxon>
        <taxon>Pentapetalae</taxon>
        <taxon>rosids</taxon>
        <taxon>malvids</taxon>
        <taxon>Sapindales</taxon>
        <taxon>Sapindaceae</taxon>
        <taxon>Hippocastanoideae</taxon>
        <taxon>Acereae</taxon>
        <taxon>Acer</taxon>
    </lineage>
</organism>
<reference evidence="1" key="1">
    <citation type="journal article" date="2022" name="Plant J.">
        <title>Strategies of tolerance reflected in two North American maple genomes.</title>
        <authorList>
            <person name="McEvoy S.L."/>
            <person name="Sezen U.U."/>
            <person name="Trouern-Trend A."/>
            <person name="McMahon S.M."/>
            <person name="Schaberg P.G."/>
            <person name="Yang J."/>
            <person name="Wegrzyn J.L."/>
            <person name="Swenson N.G."/>
        </authorList>
    </citation>
    <scope>NUCLEOTIDE SEQUENCE</scope>
    <source>
        <strain evidence="1">91603</strain>
    </source>
</reference>
<protein>
    <submittedName>
        <fullName evidence="1">Uncharacterized protein</fullName>
    </submittedName>
</protein>
<keyword evidence="2" id="KW-1185">Reference proteome</keyword>
<gene>
    <name evidence="1" type="ORF">LWI28_004982</name>
</gene>
<evidence type="ECO:0000313" key="1">
    <source>
        <dbReference type="EMBL" id="KAI9153049.1"/>
    </source>
</evidence>
<sequence>MNVGNNSVQIDLKEEDHSADIMWVETCLGLSKSFGSRESNFSVEKTDSQEEEMEKAGDQFSPAGMHWKEERQDLRRSLQNKKEGRRCKERTAKPDITEYFWIKSVNIPSNRLETSSSSDSYSEKGLALNFKFQRGECSLRKLSRKIPGEEVPTGPGANPSKCSSLESPITDLLIDFEQTFMADFIETDNVGGNTIGPELVNLSHCTSIDNPLQAHLVDLVPNDPIDPGKENEEVLSSGLNSFQPIVYTSLESPFLAHLNELELAFVKANTNLHQESEEGAVCANDIVGESV</sequence>
<comment type="caution">
    <text evidence="1">The sequence shown here is derived from an EMBL/GenBank/DDBJ whole genome shotgun (WGS) entry which is preliminary data.</text>
</comment>
<proteinExistence type="predicted"/>
<dbReference type="EMBL" id="JAJSOW010000108">
    <property type="protein sequence ID" value="KAI9153049.1"/>
    <property type="molecule type" value="Genomic_DNA"/>
</dbReference>
<dbReference type="AlphaFoldDB" id="A0AAD5NF05"/>
<evidence type="ECO:0000313" key="2">
    <source>
        <dbReference type="Proteomes" id="UP001064489"/>
    </source>
</evidence>
<accession>A0AAD5NF05</accession>
<name>A0AAD5NF05_ACENE</name>
<reference evidence="1" key="2">
    <citation type="submission" date="2023-02" db="EMBL/GenBank/DDBJ databases">
        <authorList>
            <person name="Swenson N.G."/>
            <person name="Wegrzyn J.L."/>
            <person name="Mcevoy S.L."/>
        </authorList>
    </citation>
    <scope>NUCLEOTIDE SEQUENCE</scope>
    <source>
        <strain evidence="1">91603</strain>
        <tissue evidence="1">Leaf</tissue>
    </source>
</reference>
<dbReference type="Proteomes" id="UP001064489">
    <property type="component" value="Chromosome 11"/>
</dbReference>